<evidence type="ECO:0000256" key="2">
    <source>
        <dbReference type="ARBA" id="ARBA00023015"/>
    </source>
</evidence>
<reference evidence="9" key="1">
    <citation type="submission" date="2022-10" db="EMBL/GenBank/DDBJ databases">
        <title>The complete genomes of actinobacterial strains from the NBC collection.</title>
        <authorList>
            <person name="Joergensen T.S."/>
            <person name="Alvarez Arevalo M."/>
            <person name="Sterndorff E.B."/>
            <person name="Faurdal D."/>
            <person name="Vuksanovic O."/>
            <person name="Mourched A.-S."/>
            <person name="Charusanti P."/>
            <person name="Shaw S."/>
            <person name="Blin K."/>
            <person name="Weber T."/>
        </authorList>
    </citation>
    <scope>NUCLEOTIDE SEQUENCE</scope>
    <source>
        <strain evidence="9">NBC_01432</strain>
    </source>
</reference>
<dbReference type="InterPro" id="IPR007627">
    <property type="entry name" value="RNA_pol_sigma70_r2"/>
</dbReference>
<feature type="domain" description="RNA polymerase sigma-70 region 4" evidence="8">
    <location>
        <begin position="122"/>
        <end position="170"/>
    </location>
</feature>
<dbReference type="InterPro" id="IPR036388">
    <property type="entry name" value="WH-like_DNA-bd_sf"/>
</dbReference>
<dbReference type="InterPro" id="IPR014284">
    <property type="entry name" value="RNA_pol_sigma-70_dom"/>
</dbReference>
<keyword evidence="5" id="KW-0804">Transcription</keyword>
<accession>A0ABZ2A837</accession>
<dbReference type="InterPro" id="IPR007630">
    <property type="entry name" value="RNA_pol_sigma70_r4"/>
</dbReference>
<dbReference type="Pfam" id="PF04542">
    <property type="entry name" value="Sigma70_r2"/>
    <property type="match status" value="1"/>
</dbReference>
<dbReference type="PANTHER" id="PTHR43133:SF52">
    <property type="entry name" value="ECF RNA POLYMERASE SIGMA FACTOR SIGL"/>
    <property type="match status" value="1"/>
</dbReference>
<dbReference type="InterPro" id="IPR039425">
    <property type="entry name" value="RNA_pol_sigma-70-like"/>
</dbReference>
<dbReference type="PANTHER" id="PTHR43133">
    <property type="entry name" value="RNA POLYMERASE ECF-TYPE SIGMA FACTO"/>
    <property type="match status" value="1"/>
</dbReference>
<dbReference type="RefSeq" id="WP_329077182.1">
    <property type="nucleotide sequence ID" value="NZ_CP108849.2"/>
</dbReference>
<proteinExistence type="inferred from homology"/>
<keyword evidence="10" id="KW-1185">Reference proteome</keyword>
<evidence type="ECO:0000256" key="5">
    <source>
        <dbReference type="ARBA" id="ARBA00023163"/>
    </source>
</evidence>
<dbReference type="EMBL" id="CP109495">
    <property type="protein sequence ID" value="WUX53573.1"/>
    <property type="molecule type" value="Genomic_DNA"/>
</dbReference>
<dbReference type="InterPro" id="IPR013325">
    <property type="entry name" value="RNA_pol_sigma_r2"/>
</dbReference>
<dbReference type="InterPro" id="IPR013324">
    <property type="entry name" value="RNA_pol_sigma_r3/r4-like"/>
</dbReference>
<evidence type="ECO:0000259" key="8">
    <source>
        <dbReference type="Pfam" id="PF04545"/>
    </source>
</evidence>
<keyword evidence="4" id="KW-0238">DNA-binding</keyword>
<name>A0ABZ2A837_STRNV</name>
<dbReference type="SUPFAM" id="SSF88659">
    <property type="entry name" value="Sigma3 and sigma4 domains of RNA polymerase sigma factors"/>
    <property type="match status" value="1"/>
</dbReference>
<keyword evidence="2" id="KW-0805">Transcription regulation</keyword>
<dbReference type="GeneID" id="91343498"/>
<evidence type="ECO:0000259" key="7">
    <source>
        <dbReference type="Pfam" id="PF04542"/>
    </source>
</evidence>
<feature type="region of interest" description="Disordered" evidence="6">
    <location>
        <begin position="181"/>
        <end position="207"/>
    </location>
</feature>
<dbReference type="Pfam" id="PF04545">
    <property type="entry name" value="Sigma70_r4"/>
    <property type="match status" value="1"/>
</dbReference>
<sequence length="207" mass="23063">MSGTVMGSLGAVSADERAMRTLHDEQAGALYAYVVRLLNGDRHKAEDVVQEALLRCWRTQDLTGGRALRPWLFRVARNLVVDEYRMRKTRPQEVNGNTWLDDLLVRSDDVDWLLSSMLLKEAFKQLSPNHREALYETYYSGRSMRETGLVLGVPPGTVKSRVHHAVRALRLAMGVVVDNPATAENGANTPRTGGEAEQKPARHLSAA</sequence>
<evidence type="ECO:0000256" key="3">
    <source>
        <dbReference type="ARBA" id="ARBA00023082"/>
    </source>
</evidence>
<evidence type="ECO:0000313" key="9">
    <source>
        <dbReference type="EMBL" id="WUX53573.1"/>
    </source>
</evidence>
<feature type="domain" description="RNA polymerase sigma-70 region 2" evidence="7">
    <location>
        <begin position="28"/>
        <end position="88"/>
    </location>
</feature>
<evidence type="ECO:0000313" key="10">
    <source>
        <dbReference type="Proteomes" id="UP001432209"/>
    </source>
</evidence>
<evidence type="ECO:0000256" key="4">
    <source>
        <dbReference type="ARBA" id="ARBA00023125"/>
    </source>
</evidence>
<keyword evidence="3" id="KW-0731">Sigma factor</keyword>
<dbReference type="CDD" id="cd06171">
    <property type="entry name" value="Sigma70_r4"/>
    <property type="match status" value="1"/>
</dbReference>
<evidence type="ECO:0000256" key="1">
    <source>
        <dbReference type="ARBA" id="ARBA00010641"/>
    </source>
</evidence>
<protein>
    <submittedName>
        <fullName evidence="9">Sigma-70 family RNA polymerase sigma factor</fullName>
    </submittedName>
</protein>
<dbReference type="Gene3D" id="1.10.10.10">
    <property type="entry name" value="Winged helix-like DNA-binding domain superfamily/Winged helix DNA-binding domain"/>
    <property type="match status" value="1"/>
</dbReference>
<gene>
    <name evidence="9" type="ORF">OG442_19570</name>
</gene>
<comment type="similarity">
    <text evidence="1">Belongs to the sigma-70 factor family. ECF subfamily.</text>
</comment>
<evidence type="ECO:0000256" key="6">
    <source>
        <dbReference type="SAM" id="MobiDB-lite"/>
    </source>
</evidence>
<organism evidence="9 10">
    <name type="scientific">Streptomyces niveus</name>
    <name type="common">Streptomyces spheroides</name>
    <dbReference type="NCBI Taxonomy" id="193462"/>
    <lineage>
        <taxon>Bacteria</taxon>
        <taxon>Bacillati</taxon>
        <taxon>Actinomycetota</taxon>
        <taxon>Actinomycetes</taxon>
        <taxon>Kitasatosporales</taxon>
        <taxon>Streptomycetaceae</taxon>
        <taxon>Streptomyces</taxon>
    </lineage>
</organism>
<dbReference type="Proteomes" id="UP001432209">
    <property type="component" value="Chromosome"/>
</dbReference>
<dbReference type="SUPFAM" id="SSF88946">
    <property type="entry name" value="Sigma2 domain of RNA polymerase sigma factors"/>
    <property type="match status" value="1"/>
</dbReference>
<dbReference type="NCBIfam" id="TIGR02937">
    <property type="entry name" value="sigma70-ECF"/>
    <property type="match status" value="1"/>
</dbReference>
<dbReference type="Gene3D" id="1.10.1740.10">
    <property type="match status" value="1"/>
</dbReference>